<dbReference type="EMBL" id="CAJVPZ010034167">
    <property type="protein sequence ID" value="CAG8746133.1"/>
    <property type="molecule type" value="Genomic_DNA"/>
</dbReference>
<keyword evidence="2" id="KW-0732">Signal</keyword>
<dbReference type="OrthoDB" id="2393943at2759"/>
<protein>
    <submittedName>
        <fullName evidence="3">12183_t:CDS:1</fullName>
    </submittedName>
</protein>
<evidence type="ECO:0000256" key="2">
    <source>
        <dbReference type="SAM" id="SignalP"/>
    </source>
</evidence>
<feature type="compositionally biased region" description="Pro residues" evidence="1">
    <location>
        <begin position="240"/>
        <end position="258"/>
    </location>
</feature>
<feature type="signal peptide" evidence="2">
    <location>
        <begin position="1"/>
        <end position="26"/>
    </location>
</feature>
<keyword evidence="4" id="KW-1185">Reference proteome</keyword>
<feature type="compositionally biased region" description="Polar residues" evidence="1">
    <location>
        <begin position="259"/>
        <end position="270"/>
    </location>
</feature>
<comment type="caution">
    <text evidence="3">The sequence shown here is derived from an EMBL/GenBank/DDBJ whole genome shotgun (WGS) entry which is preliminary data.</text>
</comment>
<evidence type="ECO:0000256" key="1">
    <source>
        <dbReference type="SAM" id="MobiDB-lite"/>
    </source>
</evidence>
<sequence length="270" mass="30691">MHLKKPFPLVALTIFMVSFLEATTYAKYFERDNEEKQCPRAMLTATSESDIKGQMTFYQNTDGEIWLTGVYQYGFQDPDNWDYDWTIRNGCGDMLFNLTDWLYMDFVKDSGCDGYSDDSKKKDFKTSRYLNRRNGHHPSEKCDIGPWGTKPIVIQVDELTWDCDEKGVKYKTCNDKDIYKDQVINYDDEKLPKRLDDQGPETGLYLIIDGESKSGKRAKSQSVAAININDCGGEGKSSPTPNPEPKPSPPPYPQPTPPQGTNAPTRTTIT</sequence>
<evidence type="ECO:0000313" key="4">
    <source>
        <dbReference type="Proteomes" id="UP000789396"/>
    </source>
</evidence>
<evidence type="ECO:0000313" key="3">
    <source>
        <dbReference type="EMBL" id="CAG8746133.1"/>
    </source>
</evidence>
<gene>
    <name evidence="3" type="ORF">RFULGI_LOCUS13245</name>
</gene>
<name>A0A9N9IQY9_9GLOM</name>
<feature type="non-terminal residue" evidence="3">
    <location>
        <position position="270"/>
    </location>
</feature>
<proteinExistence type="predicted"/>
<dbReference type="AlphaFoldDB" id="A0A9N9IQY9"/>
<organism evidence="3 4">
    <name type="scientific">Racocetra fulgida</name>
    <dbReference type="NCBI Taxonomy" id="60492"/>
    <lineage>
        <taxon>Eukaryota</taxon>
        <taxon>Fungi</taxon>
        <taxon>Fungi incertae sedis</taxon>
        <taxon>Mucoromycota</taxon>
        <taxon>Glomeromycotina</taxon>
        <taxon>Glomeromycetes</taxon>
        <taxon>Diversisporales</taxon>
        <taxon>Gigasporaceae</taxon>
        <taxon>Racocetra</taxon>
    </lineage>
</organism>
<accession>A0A9N9IQY9</accession>
<feature type="region of interest" description="Disordered" evidence="1">
    <location>
        <begin position="213"/>
        <end position="270"/>
    </location>
</feature>
<feature type="chain" id="PRO_5040331711" evidence="2">
    <location>
        <begin position="27"/>
        <end position="270"/>
    </location>
</feature>
<reference evidence="3" key="1">
    <citation type="submission" date="2021-06" db="EMBL/GenBank/DDBJ databases">
        <authorList>
            <person name="Kallberg Y."/>
            <person name="Tangrot J."/>
            <person name="Rosling A."/>
        </authorList>
    </citation>
    <scope>NUCLEOTIDE SEQUENCE</scope>
    <source>
        <strain evidence="3">IN212</strain>
    </source>
</reference>
<dbReference type="Proteomes" id="UP000789396">
    <property type="component" value="Unassembled WGS sequence"/>
</dbReference>